<gene>
    <name evidence="1" type="primary">virB4_1</name>
    <name evidence="1" type="ORF">R77560_04466</name>
</gene>
<protein>
    <submittedName>
        <fullName evidence="1">Type IV secretion system protein virB4</fullName>
    </submittedName>
</protein>
<organism evidence="1 2">
    <name type="scientific">Ralstonia thomasii</name>
    <dbReference type="NCBI Taxonomy" id="3058596"/>
    <lineage>
        <taxon>Bacteria</taxon>
        <taxon>Pseudomonadati</taxon>
        <taxon>Pseudomonadota</taxon>
        <taxon>Betaproteobacteria</taxon>
        <taxon>Burkholderiales</taxon>
        <taxon>Burkholderiaceae</taxon>
        <taxon>Ralstonia</taxon>
    </lineage>
</organism>
<name>A0AAD2BSY4_9RALS</name>
<dbReference type="SUPFAM" id="SSF52540">
    <property type="entry name" value="P-loop containing nucleoside triphosphate hydrolases"/>
    <property type="match status" value="1"/>
</dbReference>
<evidence type="ECO:0000313" key="1">
    <source>
        <dbReference type="EMBL" id="CAJ0806711.1"/>
    </source>
</evidence>
<accession>A0AAD2BSY4</accession>
<dbReference type="Gene3D" id="3.40.50.300">
    <property type="entry name" value="P-loop containing nucleotide triphosphate hydrolases"/>
    <property type="match status" value="1"/>
</dbReference>
<dbReference type="Proteomes" id="UP001189756">
    <property type="component" value="Unassembled WGS sequence"/>
</dbReference>
<reference evidence="1" key="1">
    <citation type="submission" date="2023-07" db="EMBL/GenBank/DDBJ databases">
        <authorList>
            <person name="Peeters C."/>
        </authorList>
    </citation>
    <scope>NUCLEOTIDE SEQUENCE</scope>
    <source>
        <strain evidence="1">R-77560</strain>
    </source>
</reference>
<dbReference type="PANTHER" id="PTHR30121">
    <property type="entry name" value="UNCHARACTERIZED PROTEIN YJGR-RELATED"/>
    <property type="match status" value="1"/>
</dbReference>
<dbReference type="GeneID" id="34794322"/>
<comment type="caution">
    <text evidence="1">The sequence shown here is derived from an EMBL/GenBank/DDBJ whole genome shotgun (WGS) entry which is preliminary data.</text>
</comment>
<dbReference type="RefSeq" id="WP_024542504.1">
    <property type="nucleotide sequence ID" value="NZ_CATZAZ010000015.1"/>
</dbReference>
<dbReference type="PANTHER" id="PTHR30121:SF12">
    <property type="entry name" value="TYPE IV SECRETION SYSTEM PROTEIN CAGE"/>
    <property type="match status" value="1"/>
</dbReference>
<sequence>MPQNTTSELLPWLFLADNAARVVTCKDSSLLSAWDMTGIDIESNEVDALENAGLQLDGALRRVAEDGATVWAIVEREQATTYPSASFDVDVAAYIDQRWQEHLTSTNLYINRHTLAVSMPTRGNAVTLGEAARASLDAGRSLPLALIDALKTKFKRGQELGFSNRADLELALRRFESTIVPAIDHALPDLGMRRLAGADLLGFLKASLSVNPRAPVAAHPDEYLDSQLSDSFIDNRFADYLVMDGVKRQYVGVFTLKTVPPANSMQVLNPLLALPMRLRIAAAWRSYSVAEAVSFLDSARTFDEMRAMELRKLVRMAAAPQDAIDGDDTPKTSIGAQAKALKDDAKRRVGRFGALAASIAVYADTPDELELRMDIVSRTLEASGIVFIREREGALAGLCVGVPGNVRDPVRWHFGEASNMTDVSPIISLFSGSQHHPSIDEDGQPTPPNATLRSRYATVQYFNYHVGQLGHTLLVGPSRNGKTMFQMFLEAQFLKYRNSRIFNIDKDLSCKPQTLLLDGVHIDLDPARGNGLRMNPVSMATTEHGRSWLVGWLDRLLGLRGDQLSTQDVNDLHSALERVGGVSGARLSTLMSQLPSHLRARLHPWVEGGAYGQYFDHAEDEFSISRITTTEVGSLLAAGLNDVVSAYSEYAFYRIERFLMDREEDELGPTMIYFEEAGFLLDDPRFAAKARDYLMTLAKKRAFLVMTAQSPETFLHQPQLAASIRDNVATIIFLPNRLAIRPELSSKYREAFGLNNTQIELIAGAAPRREYCVFQPQTGFFRVMQAQFPPEIVNCLRSDVQSQSVLERTYDPADPAWKERYLSALANT</sequence>
<dbReference type="InterPro" id="IPR027417">
    <property type="entry name" value="P-loop_NTPase"/>
</dbReference>
<proteinExistence type="predicted"/>
<dbReference type="EMBL" id="CATZAZ010000015">
    <property type="protein sequence ID" value="CAJ0806711.1"/>
    <property type="molecule type" value="Genomic_DNA"/>
</dbReference>
<evidence type="ECO:0000313" key="2">
    <source>
        <dbReference type="Proteomes" id="UP001189756"/>
    </source>
</evidence>
<dbReference type="AlphaFoldDB" id="A0AAD2BSY4"/>
<dbReference type="InterPro" id="IPR051162">
    <property type="entry name" value="T4SS_component"/>
</dbReference>